<dbReference type="EMBL" id="CAEKKB010000008">
    <property type="protein sequence ID" value="CAB4319537.1"/>
    <property type="molecule type" value="Genomic_DNA"/>
</dbReference>
<reference evidence="3 4" key="2">
    <citation type="submission" date="2020-05" db="EMBL/GenBank/DDBJ databases">
        <authorList>
            <person name="Campoy J."/>
            <person name="Schneeberger K."/>
            <person name="Spophaly S."/>
        </authorList>
    </citation>
    <scope>NUCLEOTIDE SEQUENCE [LARGE SCALE GENOMIC DNA]</scope>
    <source>
        <strain evidence="3">PruArmRojPasFocal</strain>
    </source>
</reference>
<dbReference type="EMBL" id="CAEKDK010000008">
    <property type="protein sequence ID" value="CAB4289220.1"/>
    <property type="molecule type" value="Genomic_DNA"/>
</dbReference>
<reference evidence="5" key="1">
    <citation type="journal article" date="2020" name="Genome Biol.">
        <title>Gamete binning: chromosome-level and haplotype-resolved genome assembly enabled by high-throughput single-cell sequencing of gamete genomes.</title>
        <authorList>
            <person name="Campoy J.A."/>
            <person name="Sun H."/>
            <person name="Goel M."/>
            <person name="Jiao W.-B."/>
            <person name="Folz-Donahue K."/>
            <person name="Wang N."/>
            <person name="Rubio M."/>
            <person name="Liu C."/>
            <person name="Kukat C."/>
            <person name="Ruiz D."/>
            <person name="Huettel B."/>
            <person name="Schneeberger K."/>
        </authorList>
    </citation>
    <scope>NUCLEOTIDE SEQUENCE [LARGE SCALE GENOMIC DNA]</scope>
    <source>
        <strain evidence="5">cv. Rojo Pasion</strain>
    </source>
</reference>
<dbReference type="Proteomes" id="UP000507222">
    <property type="component" value="Unassembled WGS sequence"/>
</dbReference>
<evidence type="ECO:0000313" key="5">
    <source>
        <dbReference type="Proteomes" id="UP000507245"/>
    </source>
</evidence>
<dbReference type="AlphaFoldDB" id="A0A6J5Y572"/>
<gene>
    <name evidence="2" type="ORF">CURHAP_LOCUS47728</name>
    <name evidence="3" type="ORF">ORAREDHAP_LOCUS46954</name>
</gene>
<sequence>MSKRNYCMGTAGGKPRPSTPSGTRRGYREFHPVPGPHRLIHQRQESNPGSPVYIGPGKRPYHGANP</sequence>
<evidence type="ECO:0000313" key="3">
    <source>
        <dbReference type="EMBL" id="CAB4319537.1"/>
    </source>
</evidence>
<evidence type="ECO:0000256" key="1">
    <source>
        <dbReference type="SAM" id="MobiDB-lite"/>
    </source>
</evidence>
<keyword evidence="5" id="KW-1185">Reference proteome</keyword>
<evidence type="ECO:0000313" key="4">
    <source>
        <dbReference type="Proteomes" id="UP000507222"/>
    </source>
</evidence>
<feature type="region of interest" description="Disordered" evidence="1">
    <location>
        <begin position="1"/>
        <end position="66"/>
    </location>
</feature>
<proteinExistence type="predicted"/>
<organism evidence="3 5">
    <name type="scientific">Prunus armeniaca</name>
    <name type="common">Apricot</name>
    <name type="synonym">Armeniaca vulgaris</name>
    <dbReference type="NCBI Taxonomy" id="36596"/>
    <lineage>
        <taxon>Eukaryota</taxon>
        <taxon>Viridiplantae</taxon>
        <taxon>Streptophyta</taxon>
        <taxon>Embryophyta</taxon>
        <taxon>Tracheophyta</taxon>
        <taxon>Spermatophyta</taxon>
        <taxon>Magnoliopsida</taxon>
        <taxon>eudicotyledons</taxon>
        <taxon>Gunneridae</taxon>
        <taxon>Pentapetalae</taxon>
        <taxon>rosids</taxon>
        <taxon>fabids</taxon>
        <taxon>Rosales</taxon>
        <taxon>Rosaceae</taxon>
        <taxon>Amygdaloideae</taxon>
        <taxon>Amygdaleae</taxon>
        <taxon>Prunus</taxon>
    </lineage>
</organism>
<name>A0A6J5Y572_PRUAR</name>
<accession>A0A6J5Y572</accession>
<evidence type="ECO:0000313" key="2">
    <source>
        <dbReference type="EMBL" id="CAB4289220.1"/>
    </source>
</evidence>
<dbReference type="Proteomes" id="UP000507245">
    <property type="component" value="Unassembled WGS sequence"/>
</dbReference>
<protein>
    <submittedName>
        <fullName evidence="3">Uncharacterized protein</fullName>
    </submittedName>
</protein>